<feature type="transmembrane region" description="Helical" evidence="1">
    <location>
        <begin position="48"/>
        <end position="69"/>
    </location>
</feature>
<dbReference type="PATRIC" id="fig|1184267.3.peg.313"/>
<accession>M4V5C8</accession>
<evidence type="ECO:0008006" key="4">
    <source>
        <dbReference type="Google" id="ProtNLM"/>
    </source>
</evidence>
<dbReference type="PANTHER" id="PTHR36443:SF1">
    <property type="entry name" value="BSR5223 PROTEIN"/>
    <property type="match status" value="1"/>
</dbReference>
<evidence type="ECO:0000313" key="3">
    <source>
        <dbReference type="Proteomes" id="UP000012040"/>
    </source>
</evidence>
<name>M4V5C8_9BACT</name>
<gene>
    <name evidence="2" type="ORF">A11Q_312</name>
</gene>
<sequence length="70" mass="7771">MDSTAKALIVFGFILIAAGIGWHFGWIQSLKIGQLPGDIHIKRDNMQIYFPITTGLLIGALISLISWLFK</sequence>
<dbReference type="Proteomes" id="UP000012040">
    <property type="component" value="Chromosome"/>
</dbReference>
<dbReference type="InterPro" id="IPR021320">
    <property type="entry name" value="DUF2905"/>
</dbReference>
<keyword evidence="1" id="KW-0812">Transmembrane</keyword>
<keyword evidence="1" id="KW-0472">Membrane</keyword>
<evidence type="ECO:0000313" key="2">
    <source>
        <dbReference type="EMBL" id="AGH94532.1"/>
    </source>
</evidence>
<keyword evidence="3" id="KW-1185">Reference proteome</keyword>
<proteinExistence type="predicted"/>
<dbReference type="STRING" id="1184267.A11Q_312"/>
<dbReference type="EMBL" id="CP003537">
    <property type="protein sequence ID" value="AGH94532.1"/>
    <property type="molecule type" value="Genomic_DNA"/>
</dbReference>
<feature type="transmembrane region" description="Helical" evidence="1">
    <location>
        <begin position="6"/>
        <end position="27"/>
    </location>
</feature>
<dbReference type="PANTHER" id="PTHR36443">
    <property type="entry name" value="BSR5223 PROTEIN"/>
    <property type="match status" value="1"/>
</dbReference>
<dbReference type="HOGENOM" id="CLU_181383_0_1_7"/>
<dbReference type="OrthoDB" id="9811610at2"/>
<protein>
    <recommendedName>
        <fullName evidence="4">DUF2905 domain-containing protein</fullName>
    </recommendedName>
</protein>
<dbReference type="KEGG" id="bex:A11Q_312"/>
<organism evidence="2 3">
    <name type="scientific">Pseudobdellovibrio exovorus JSS</name>
    <dbReference type="NCBI Taxonomy" id="1184267"/>
    <lineage>
        <taxon>Bacteria</taxon>
        <taxon>Pseudomonadati</taxon>
        <taxon>Bdellovibrionota</taxon>
        <taxon>Bdellovibrionia</taxon>
        <taxon>Bdellovibrionales</taxon>
        <taxon>Pseudobdellovibrionaceae</taxon>
        <taxon>Pseudobdellovibrio</taxon>
    </lineage>
</organism>
<reference evidence="2 3" key="1">
    <citation type="journal article" date="2013" name="ISME J.">
        <title>By their genes ye shall know them: genomic signatures of predatory bacteria.</title>
        <authorList>
            <person name="Pasternak Z."/>
            <person name="Pietrokovski S."/>
            <person name="Rotem O."/>
            <person name="Gophna U."/>
            <person name="Lurie-Weinberger M.N."/>
            <person name="Jurkevitch E."/>
        </authorList>
    </citation>
    <scope>NUCLEOTIDE SEQUENCE [LARGE SCALE GENOMIC DNA]</scope>
    <source>
        <strain evidence="2 3">JSS</strain>
    </source>
</reference>
<dbReference type="RefSeq" id="WP_015469022.1">
    <property type="nucleotide sequence ID" value="NC_020813.1"/>
</dbReference>
<dbReference type="AlphaFoldDB" id="M4V5C8"/>
<dbReference type="Pfam" id="PF11146">
    <property type="entry name" value="DUF2905"/>
    <property type="match status" value="1"/>
</dbReference>
<evidence type="ECO:0000256" key="1">
    <source>
        <dbReference type="SAM" id="Phobius"/>
    </source>
</evidence>
<keyword evidence="1" id="KW-1133">Transmembrane helix</keyword>